<organism evidence="1 2">
    <name type="scientific">Aliiglaciecola lipolytica E3</name>
    <dbReference type="NCBI Taxonomy" id="1127673"/>
    <lineage>
        <taxon>Bacteria</taxon>
        <taxon>Pseudomonadati</taxon>
        <taxon>Pseudomonadota</taxon>
        <taxon>Gammaproteobacteria</taxon>
        <taxon>Alteromonadales</taxon>
        <taxon>Alteromonadaceae</taxon>
        <taxon>Aliiglaciecola</taxon>
    </lineage>
</organism>
<reference evidence="1 2" key="1">
    <citation type="journal article" date="2017" name="Antonie Van Leeuwenhoek">
        <title>Rhizobium rhizosphaerae sp. nov., a novel species isolated from rice rhizosphere.</title>
        <authorList>
            <person name="Zhao J.J."/>
            <person name="Zhang J."/>
            <person name="Zhang R.J."/>
            <person name="Zhang C.W."/>
            <person name="Yin H.Q."/>
            <person name="Zhang X.X."/>
        </authorList>
    </citation>
    <scope>NUCLEOTIDE SEQUENCE [LARGE SCALE GENOMIC DNA]</scope>
    <source>
        <strain evidence="1 2">E3</strain>
    </source>
</reference>
<accession>K6XXA0</accession>
<evidence type="ECO:0000313" key="2">
    <source>
        <dbReference type="Proteomes" id="UP000006334"/>
    </source>
</evidence>
<protein>
    <submittedName>
        <fullName evidence="1">Uncharacterized protein</fullName>
    </submittedName>
</protein>
<dbReference type="InterPro" id="IPR029024">
    <property type="entry name" value="TerB-like"/>
</dbReference>
<dbReference type="STRING" id="1127673.GLIP_3660"/>
<dbReference type="RefSeq" id="WP_008846073.1">
    <property type="nucleotide sequence ID" value="NZ_BAEN01000068.1"/>
</dbReference>
<sequence>MEQNFNEALLKLCMLLYRIDGKITLSEQDYYDSVYRHIHWQGEDDLEEFQRQSIHQVRDVVENCDPKEFVMSLKDDLSFNAKKAYAVAQGICHIDGELAEQEQEILEYLKNRVLAKSLDKAI</sequence>
<keyword evidence="2" id="KW-1185">Reference proteome</keyword>
<gene>
    <name evidence="1" type="ORF">GLIP_3660</name>
</gene>
<dbReference type="EMBL" id="BAEN01000068">
    <property type="protein sequence ID" value="GAC16271.1"/>
    <property type="molecule type" value="Genomic_DNA"/>
</dbReference>
<dbReference type="Gene3D" id="1.10.3680.10">
    <property type="entry name" value="TerB-like"/>
    <property type="match status" value="1"/>
</dbReference>
<comment type="caution">
    <text evidence="1">The sequence shown here is derived from an EMBL/GenBank/DDBJ whole genome shotgun (WGS) entry which is preliminary data.</text>
</comment>
<evidence type="ECO:0000313" key="1">
    <source>
        <dbReference type="EMBL" id="GAC16271.1"/>
    </source>
</evidence>
<dbReference type="AlphaFoldDB" id="K6XXA0"/>
<dbReference type="Proteomes" id="UP000006334">
    <property type="component" value="Unassembled WGS sequence"/>
</dbReference>
<dbReference type="CDD" id="cd07177">
    <property type="entry name" value="terB_like"/>
    <property type="match status" value="1"/>
</dbReference>
<dbReference type="OrthoDB" id="6334294at2"/>
<proteinExistence type="predicted"/>
<name>K6XXA0_9ALTE</name>
<dbReference type="SUPFAM" id="SSF158682">
    <property type="entry name" value="TerB-like"/>
    <property type="match status" value="1"/>
</dbReference>